<evidence type="ECO:0000313" key="3">
    <source>
        <dbReference type="Proteomes" id="UP000279562"/>
    </source>
</evidence>
<dbReference type="InterPro" id="IPR018631">
    <property type="entry name" value="AAA-ATPase-like_dom"/>
</dbReference>
<dbReference type="Pfam" id="PF09820">
    <property type="entry name" value="AAA-ATPase_like"/>
    <property type="match status" value="1"/>
</dbReference>
<feature type="domain" description="AAA-ATPase-like" evidence="1">
    <location>
        <begin position="9"/>
        <end position="205"/>
    </location>
</feature>
<proteinExistence type="predicted"/>
<comment type="caution">
    <text evidence="2">The sequence shown here is derived from an EMBL/GenBank/DDBJ whole genome shotgun (WGS) entry which is preliminary data.</text>
</comment>
<name>A0A3P2A9N4_9BACE</name>
<organism evidence="2 3">
    <name type="scientific">Prevotella heparinolytica</name>
    <dbReference type="NCBI Taxonomy" id="28113"/>
    <lineage>
        <taxon>Bacteria</taxon>
        <taxon>Pseudomonadati</taxon>
        <taxon>Bacteroidota</taxon>
        <taxon>Bacteroidia</taxon>
        <taxon>Bacteroidales</taxon>
        <taxon>Bacteroidaceae</taxon>
        <taxon>Bacteroides</taxon>
    </lineage>
</organism>
<sequence>MLEDYRRFPIGIQNFEQLRNNNCVYVDKTELIYRLTHTDQVYFLSRPRRFGKSLLVSTLEAYFRGKRELFEGLAMERLEREWDAYPVLHIDFSLTKYTEVSELTEQLNLFLSRWEEEYGKNESEETPAARLQGILMRAYKQTGKPVVVLIDEYDAPLLDSNSDVALQQQLRTEMRKFFSPLKGLGQYLRFLFITGISKFSQMSIFSELNNLKNISMRDDFSALCGITENELLTVLKPDIERMAQANGETYEEARAHLKHQYDGYHFSKQCEDIYNPFSLFNAFDAKEYKNFWFSTGTPTFLIDLLREADFDIRCLEGIEATDEQFDAPTERITSPVPVLYQSGYLTIKGYDPDFRIYRLAYPNGEVRKGFIESLLPAYVHLPGENNTFYVVSFIRDLRKGDIESCLERTRSFFASIPHDLENKTEKHYQTVFYLLFRLMGQYVDAEVKSAVGRADVVVRMKDAVYVFEFKFDGTPEEALAQIESKQYAIPYGAEGRRIVKVGVNFDSATRTIGEWKIES</sequence>
<gene>
    <name evidence="2" type="ORF">EII33_04790</name>
</gene>
<dbReference type="InterPro" id="IPR027417">
    <property type="entry name" value="P-loop_NTPase"/>
</dbReference>
<dbReference type="Proteomes" id="UP000279562">
    <property type="component" value="Unassembled WGS sequence"/>
</dbReference>
<dbReference type="Pfam" id="PF08011">
    <property type="entry name" value="PDDEXK_9"/>
    <property type="match status" value="1"/>
</dbReference>
<dbReference type="EMBL" id="RQYF01000013">
    <property type="protein sequence ID" value="RRD92202.1"/>
    <property type="molecule type" value="Genomic_DNA"/>
</dbReference>
<evidence type="ECO:0000259" key="1">
    <source>
        <dbReference type="Pfam" id="PF09820"/>
    </source>
</evidence>
<protein>
    <submittedName>
        <fullName evidence="2">AAA family ATPase</fullName>
    </submittedName>
</protein>
<dbReference type="InterPro" id="IPR012547">
    <property type="entry name" value="PDDEXK_9"/>
</dbReference>
<dbReference type="PANTHER" id="PTHR34825:SF1">
    <property type="entry name" value="AAA-ATPASE-LIKE DOMAIN-CONTAINING PROTEIN"/>
    <property type="match status" value="1"/>
</dbReference>
<accession>A0A3P2A9N4</accession>
<reference evidence="2 3" key="1">
    <citation type="submission" date="2018-11" db="EMBL/GenBank/DDBJ databases">
        <title>Genomes From Bacteria Associated with the Canine Oral Cavity: a Test Case for Automated Genome-Based Taxonomic Assignment.</title>
        <authorList>
            <person name="Coil D.A."/>
            <person name="Jospin G."/>
            <person name="Darling A.E."/>
            <person name="Wallis C."/>
            <person name="Davis I.J."/>
            <person name="Harris S."/>
            <person name="Eisen J.A."/>
            <person name="Holcombe L.J."/>
            <person name="O'Flynn C."/>
        </authorList>
    </citation>
    <scope>NUCLEOTIDE SEQUENCE [LARGE SCALE GENOMIC DNA]</scope>
    <source>
        <strain evidence="2 3">OH1047_COT-310</strain>
    </source>
</reference>
<keyword evidence="3" id="KW-1185">Reference proteome</keyword>
<dbReference type="RefSeq" id="WP_125238737.1">
    <property type="nucleotide sequence ID" value="NZ_JBHAWQ010000209.1"/>
</dbReference>
<dbReference type="SUPFAM" id="SSF52540">
    <property type="entry name" value="P-loop containing nucleoside triphosphate hydrolases"/>
    <property type="match status" value="1"/>
</dbReference>
<evidence type="ECO:0000313" key="2">
    <source>
        <dbReference type="EMBL" id="RRD92202.1"/>
    </source>
</evidence>
<dbReference type="AlphaFoldDB" id="A0A3P2A9N4"/>
<dbReference type="PANTHER" id="PTHR34825">
    <property type="entry name" value="CONSERVED PROTEIN, WITH A WEAK D-GALACTARATE DEHYDRATASE/ALTRONATE HYDROLASE DOMAIN"/>
    <property type="match status" value="1"/>
</dbReference>